<dbReference type="InterPro" id="IPR036936">
    <property type="entry name" value="CRIB_dom_sf"/>
</dbReference>
<dbReference type="PROSITE" id="PS50011">
    <property type="entry name" value="PROTEIN_KINASE_DOM"/>
    <property type="match status" value="1"/>
</dbReference>
<feature type="region of interest" description="Disordered" evidence="6">
    <location>
        <begin position="153"/>
        <end position="191"/>
    </location>
</feature>
<reference evidence="9 10" key="1">
    <citation type="submission" date="2020-01" db="EMBL/GenBank/DDBJ databases">
        <authorList>
            <consortium name="DOE Joint Genome Institute"/>
            <person name="Haridas S."/>
            <person name="Albert R."/>
            <person name="Binder M."/>
            <person name="Bloem J."/>
            <person name="Labutti K."/>
            <person name="Salamov A."/>
            <person name="Andreopoulos B."/>
            <person name="Baker S.E."/>
            <person name="Barry K."/>
            <person name="Bills G."/>
            <person name="Bluhm B.H."/>
            <person name="Cannon C."/>
            <person name="Castanera R."/>
            <person name="Culley D.E."/>
            <person name="Daum C."/>
            <person name="Ezra D."/>
            <person name="Gonzalez J.B."/>
            <person name="Henrissat B."/>
            <person name="Kuo A."/>
            <person name="Liang C."/>
            <person name="Lipzen A."/>
            <person name="Lutzoni F."/>
            <person name="Magnuson J."/>
            <person name="Mondo S."/>
            <person name="Nolan M."/>
            <person name="Ohm R."/>
            <person name="Pangilinan J."/>
            <person name="Park H.-J.H."/>
            <person name="Ramirez L."/>
            <person name="Alfaro M."/>
            <person name="Sun H."/>
            <person name="Tritt A."/>
            <person name="Yoshinaga Y."/>
            <person name="Zwiers L.-H.L."/>
            <person name="Turgeon B.G."/>
            <person name="Goodwin S.B."/>
            <person name="Spatafora J.W."/>
            <person name="Crous P.W."/>
            <person name="Grigoriev I.V."/>
        </authorList>
    </citation>
    <scope>NUCLEOTIDE SEQUENCE [LARGE SCALE GENOMIC DNA]</scope>
    <source>
        <strain evidence="9 10">CBS 611.86</strain>
    </source>
</reference>
<sequence>MSLSKRNRRPRISTPTTPVHVTHVGHNRNSGEITGLPQVWNDGLFGRWLQEDERVYLDNGKLVTVPSNAPMKKQPAKKEESHPPEDAYADIAYKLEQMRTPETLPQALGGRAKTRIPVSIDRKQPPRTAELRLNHDSDIVAFYKDNAEKNGDDMVWDKKGSAHQQEPTYQTTPTPNHGSTKHAQAQAASLEKLTSRHPDNALRYKHQDADQSTLVPDGSDESSLHRQLDPSNRERLDLVQQPHSDSAPKPATEPRKLNLLSLLDGIEPRRKKPSQQGVYAQTSTLEQQAPVAPPLEKIPNNQLNGQNASLHSSLEEIPSRMGTSIASSLSTSITVPDDETARVYGLTSGHTEFKAIMPKFLQHVDSLGHGSLGVVEEVRISPDYATFVRKRVQLPYYRRKQYLDIIRQEAQVLKTLSHSHIVEMIGSYSEMPHSGQKQFYSLLMAPVGQRDLKTFLDIFSEQSATQTELWRQVRRDWLRTWFKCLSSALAYIHSKGVRHQDIKPSNIVHREATIYFTDFSSASEFDIGQTTSTENPARTSAMYAAPEVVNNSEKLNRHGRGTDVFALGGVFAEMLVVLQDNSIDEYFDFLSNGTNRKNGSENGHATQGARQPVCYAHKLGMIDTYFRGNYFYVQCIAPMLEAHRDQRPSAKGAATAIRGYVWGPVRSCACDTEFDELEDGT</sequence>
<keyword evidence="1" id="KW-0589">Pheromone response</keyword>
<dbReference type="AlphaFoldDB" id="A0A7C8I9F5"/>
<feature type="region of interest" description="Disordered" evidence="6">
    <location>
        <begin position="1"/>
        <end position="30"/>
    </location>
</feature>
<keyword evidence="5" id="KW-0067">ATP-binding</keyword>
<evidence type="ECO:0000256" key="6">
    <source>
        <dbReference type="SAM" id="MobiDB-lite"/>
    </source>
</evidence>
<dbReference type="GO" id="GO:0005634">
    <property type="term" value="C:nucleus"/>
    <property type="evidence" value="ECO:0007669"/>
    <property type="project" value="TreeGrafter"/>
</dbReference>
<feature type="domain" description="Protein kinase" evidence="7">
    <location>
        <begin position="361"/>
        <end position="661"/>
    </location>
</feature>
<keyword evidence="4 9" id="KW-0418">Kinase</keyword>
<comment type="caution">
    <text evidence="9">The sequence shown here is derived from an EMBL/GenBank/DDBJ whole genome shotgun (WGS) entry which is preliminary data.</text>
</comment>
<dbReference type="GO" id="GO:0019236">
    <property type="term" value="P:response to pheromone"/>
    <property type="evidence" value="ECO:0007669"/>
    <property type="project" value="UniProtKB-KW"/>
</dbReference>
<evidence type="ECO:0000259" key="8">
    <source>
        <dbReference type="PROSITE" id="PS50108"/>
    </source>
</evidence>
<feature type="compositionally biased region" description="Basic and acidic residues" evidence="6">
    <location>
        <begin position="222"/>
        <end position="237"/>
    </location>
</feature>
<dbReference type="InterPro" id="IPR050339">
    <property type="entry name" value="CC_SR_Kinase"/>
</dbReference>
<dbReference type="CDD" id="cd00180">
    <property type="entry name" value="PKc"/>
    <property type="match status" value="1"/>
</dbReference>
<dbReference type="Pfam" id="PF00786">
    <property type="entry name" value="PBD"/>
    <property type="match status" value="1"/>
</dbReference>
<evidence type="ECO:0000256" key="2">
    <source>
        <dbReference type="ARBA" id="ARBA00022679"/>
    </source>
</evidence>
<feature type="compositionally biased region" description="Polar residues" evidence="6">
    <location>
        <begin position="176"/>
        <end position="187"/>
    </location>
</feature>
<feature type="compositionally biased region" description="Basic residues" evidence="6">
    <location>
        <begin position="1"/>
        <end position="11"/>
    </location>
</feature>
<dbReference type="PANTHER" id="PTHR11042">
    <property type="entry name" value="EUKARYOTIC TRANSLATION INITIATION FACTOR 2-ALPHA KINASE EIF2-ALPHA KINASE -RELATED"/>
    <property type="match status" value="1"/>
</dbReference>
<dbReference type="GO" id="GO:0005524">
    <property type="term" value="F:ATP binding"/>
    <property type="evidence" value="ECO:0007669"/>
    <property type="project" value="UniProtKB-KW"/>
</dbReference>
<dbReference type="GO" id="GO:0005737">
    <property type="term" value="C:cytoplasm"/>
    <property type="evidence" value="ECO:0007669"/>
    <property type="project" value="TreeGrafter"/>
</dbReference>
<dbReference type="InterPro" id="IPR000095">
    <property type="entry name" value="CRIB_dom"/>
</dbReference>
<feature type="compositionally biased region" description="Low complexity" evidence="6">
    <location>
        <begin position="164"/>
        <end position="175"/>
    </location>
</feature>
<dbReference type="GO" id="GO:0004713">
    <property type="term" value="F:protein tyrosine kinase activity"/>
    <property type="evidence" value="ECO:0007669"/>
    <property type="project" value="TreeGrafter"/>
</dbReference>
<accession>A0A7C8I9F5</accession>
<evidence type="ECO:0000256" key="3">
    <source>
        <dbReference type="ARBA" id="ARBA00022741"/>
    </source>
</evidence>
<dbReference type="InterPro" id="IPR011009">
    <property type="entry name" value="Kinase-like_dom_sf"/>
</dbReference>
<evidence type="ECO:0000256" key="1">
    <source>
        <dbReference type="ARBA" id="ARBA00022507"/>
    </source>
</evidence>
<proteinExistence type="predicted"/>
<evidence type="ECO:0000256" key="4">
    <source>
        <dbReference type="ARBA" id="ARBA00022777"/>
    </source>
</evidence>
<keyword evidence="2" id="KW-0808">Transferase</keyword>
<organism evidence="9 10">
    <name type="scientific">Massariosphaeria phaeospora</name>
    <dbReference type="NCBI Taxonomy" id="100035"/>
    <lineage>
        <taxon>Eukaryota</taxon>
        <taxon>Fungi</taxon>
        <taxon>Dikarya</taxon>
        <taxon>Ascomycota</taxon>
        <taxon>Pezizomycotina</taxon>
        <taxon>Dothideomycetes</taxon>
        <taxon>Pleosporomycetidae</taxon>
        <taxon>Pleosporales</taxon>
        <taxon>Pleosporales incertae sedis</taxon>
        <taxon>Massariosphaeria</taxon>
    </lineage>
</organism>
<dbReference type="Proteomes" id="UP000481861">
    <property type="component" value="Unassembled WGS sequence"/>
</dbReference>
<evidence type="ECO:0000259" key="7">
    <source>
        <dbReference type="PROSITE" id="PS50011"/>
    </source>
</evidence>
<gene>
    <name evidence="9" type="ORF">BDV95DRAFT_319310</name>
</gene>
<dbReference type="PROSITE" id="PS50108">
    <property type="entry name" value="CRIB"/>
    <property type="match status" value="1"/>
</dbReference>
<dbReference type="Pfam" id="PF00069">
    <property type="entry name" value="Pkinase"/>
    <property type="match status" value="1"/>
</dbReference>
<dbReference type="GO" id="GO:0110031">
    <property type="term" value="P:negative regulation of G2/MI transition of meiotic cell cycle"/>
    <property type="evidence" value="ECO:0007669"/>
    <property type="project" value="TreeGrafter"/>
</dbReference>
<keyword evidence="10" id="KW-1185">Reference proteome</keyword>
<dbReference type="PANTHER" id="PTHR11042:SF190">
    <property type="entry name" value="MITOSIS INHIBITOR PROTEIN KINASE MIK1"/>
    <property type="match status" value="1"/>
</dbReference>
<dbReference type="Gene3D" id="3.30.200.20">
    <property type="entry name" value="Phosphorylase Kinase, domain 1"/>
    <property type="match status" value="1"/>
</dbReference>
<dbReference type="Gene3D" id="3.90.810.10">
    <property type="entry name" value="CRIB domain"/>
    <property type="match status" value="1"/>
</dbReference>
<evidence type="ECO:0000313" key="9">
    <source>
        <dbReference type="EMBL" id="KAF2873997.1"/>
    </source>
</evidence>
<feature type="domain" description="CRIB" evidence="8">
    <location>
        <begin position="12"/>
        <end position="25"/>
    </location>
</feature>
<dbReference type="Gene3D" id="1.10.510.10">
    <property type="entry name" value="Transferase(Phosphotransferase) domain 1"/>
    <property type="match status" value="1"/>
</dbReference>
<feature type="region of interest" description="Disordered" evidence="6">
    <location>
        <begin position="204"/>
        <end position="256"/>
    </location>
</feature>
<feature type="compositionally biased region" description="Low complexity" evidence="6">
    <location>
        <begin position="14"/>
        <end position="24"/>
    </location>
</feature>
<dbReference type="SUPFAM" id="SSF56112">
    <property type="entry name" value="Protein kinase-like (PK-like)"/>
    <property type="match status" value="1"/>
</dbReference>
<dbReference type="SMART" id="SM00220">
    <property type="entry name" value="S_TKc"/>
    <property type="match status" value="1"/>
</dbReference>
<protein>
    <submittedName>
        <fullName evidence="9">Kinase-like domain-containing protein</fullName>
    </submittedName>
</protein>
<evidence type="ECO:0000313" key="10">
    <source>
        <dbReference type="Proteomes" id="UP000481861"/>
    </source>
</evidence>
<dbReference type="InterPro" id="IPR000719">
    <property type="entry name" value="Prot_kinase_dom"/>
</dbReference>
<keyword evidence="3" id="KW-0547">Nucleotide-binding</keyword>
<evidence type="ECO:0000256" key="5">
    <source>
        <dbReference type="ARBA" id="ARBA00022840"/>
    </source>
</evidence>
<dbReference type="EMBL" id="JAADJZ010000006">
    <property type="protein sequence ID" value="KAF2873997.1"/>
    <property type="molecule type" value="Genomic_DNA"/>
</dbReference>
<name>A0A7C8I9F5_9PLEO</name>
<dbReference type="OrthoDB" id="4062651at2759"/>